<proteinExistence type="predicted"/>
<reference evidence="1" key="1">
    <citation type="submission" date="2022-06" db="EMBL/GenBank/DDBJ databases">
        <title>Genome Sequence of Candolleomyces eurysporus.</title>
        <authorList>
            <person name="Buettner E."/>
        </authorList>
    </citation>
    <scope>NUCLEOTIDE SEQUENCE</scope>
    <source>
        <strain evidence="1">VTCC 930004</strain>
    </source>
</reference>
<dbReference type="AlphaFoldDB" id="A0A9W8J3C8"/>
<name>A0A9W8J3C8_9AGAR</name>
<keyword evidence="2" id="KW-1185">Reference proteome</keyword>
<dbReference type="Proteomes" id="UP001140091">
    <property type="component" value="Unassembled WGS sequence"/>
</dbReference>
<organism evidence="1 2">
    <name type="scientific">Candolleomyces eurysporus</name>
    <dbReference type="NCBI Taxonomy" id="2828524"/>
    <lineage>
        <taxon>Eukaryota</taxon>
        <taxon>Fungi</taxon>
        <taxon>Dikarya</taxon>
        <taxon>Basidiomycota</taxon>
        <taxon>Agaricomycotina</taxon>
        <taxon>Agaricomycetes</taxon>
        <taxon>Agaricomycetidae</taxon>
        <taxon>Agaricales</taxon>
        <taxon>Agaricineae</taxon>
        <taxon>Psathyrellaceae</taxon>
        <taxon>Candolleomyces</taxon>
    </lineage>
</organism>
<comment type="caution">
    <text evidence="1">The sequence shown here is derived from an EMBL/GenBank/DDBJ whole genome shotgun (WGS) entry which is preliminary data.</text>
</comment>
<sequence>MDFRPKLPANPFGDVPWVLDVDALTKAQKTAVLVLNTPSPADLHALICASPALKHSLVVIATHEVPVLPTSASVHPTVRVLSLKAPLFDRVGVLGLMSVLDKAARFASSPLATGGGIQIYSEDPVTGEFSVREEPGANRPGRSIQHPALMLSTTSVATDASSSSETALKKKKRRTFNFFTSSPASPSFLALPFGRLPPLPFLTCTVTRSSRFV</sequence>
<evidence type="ECO:0000313" key="1">
    <source>
        <dbReference type="EMBL" id="KAJ2927522.1"/>
    </source>
</evidence>
<evidence type="ECO:0000313" key="2">
    <source>
        <dbReference type="Proteomes" id="UP001140091"/>
    </source>
</evidence>
<dbReference type="OrthoDB" id="3071011at2759"/>
<accession>A0A9W8J3C8</accession>
<protein>
    <submittedName>
        <fullName evidence="1">Uncharacterized protein</fullName>
    </submittedName>
</protein>
<dbReference type="EMBL" id="JANBPK010000982">
    <property type="protein sequence ID" value="KAJ2927522.1"/>
    <property type="molecule type" value="Genomic_DNA"/>
</dbReference>
<gene>
    <name evidence="1" type="ORF">H1R20_g9576</name>
</gene>
<feature type="non-terminal residue" evidence="1">
    <location>
        <position position="213"/>
    </location>
</feature>